<dbReference type="SUPFAM" id="SSF46689">
    <property type="entry name" value="Homeodomain-like"/>
    <property type="match status" value="1"/>
</dbReference>
<dbReference type="Gene3D" id="1.10.10.60">
    <property type="entry name" value="Homeodomain-like"/>
    <property type="match status" value="1"/>
</dbReference>
<dbReference type="EMBL" id="SPAZ01000358">
    <property type="protein sequence ID" value="TQE15998.1"/>
    <property type="molecule type" value="Genomic_DNA"/>
</dbReference>
<keyword evidence="3" id="KW-0804">Transcription</keyword>
<dbReference type="InterPro" id="IPR009057">
    <property type="entry name" value="Homeodomain-like_sf"/>
</dbReference>
<reference evidence="5 6" key="1">
    <citation type="submission" date="2019-03" db="EMBL/GenBank/DDBJ databases">
        <title>Comparative genomic analyses of the sweetpotato soil rot pathogen, Streptomyces ipomoeae.</title>
        <authorList>
            <person name="Ruschel Soares N."/>
            <person name="Badger J.H."/>
            <person name="Huguet-Tapia J.C."/>
            <person name="Clark C.A."/>
            <person name="Pettis G.S."/>
        </authorList>
    </citation>
    <scope>NUCLEOTIDE SEQUENCE [LARGE SCALE GENOMIC DNA]</scope>
    <source>
        <strain evidence="5 6">88-35</strain>
    </source>
</reference>
<name>A0AAE8VT73_9ACTN</name>
<dbReference type="Pfam" id="PF12833">
    <property type="entry name" value="HTH_18"/>
    <property type="match status" value="1"/>
</dbReference>
<dbReference type="InterPro" id="IPR020449">
    <property type="entry name" value="Tscrpt_reg_AraC-type_HTH"/>
</dbReference>
<dbReference type="InterPro" id="IPR050204">
    <property type="entry name" value="AraC_XylS_family_regulators"/>
</dbReference>
<feature type="domain" description="HTH araC/xylS-type" evidence="4">
    <location>
        <begin position="270"/>
        <end position="371"/>
    </location>
</feature>
<comment type="caution">
    <text evidence="5">The sequence shown here is derived from an EMBL/GenBank/DDBJ whole genome shotgun (WGS) entry which is preliminary data.</text>
</comment>
<evidence type="ECO:0000259" key="4">
    <source>
        <dbReference type="PROSITE" id="PS01124"/>
    </source>
</evidence>
<dbReference type="SMART" id="SM00342">
    <property type="entry name" value="HTH_ARAC"/>
    <property type="match status" value="1"/>
</dbReference>
<dbReference type="Proteomes" id="UP000318720">
    <property type="component" value="Unassembled WGS sequence"/>
</dbReference>
<dbReference type="InterPro" id="IPR035418">
    <property type="entry name" value="AraC-bd_2"/>
</dbReference>
<dbReference type="RefSeq" id="WP_141586258.1">
    <property type="nucleotide sequence ID" value="NZ_SPAZ01000358.1"/>
</dbReference>
<dbReference type="GO" id="GO:0003700">
    <property type="term" value="F:DNA-binding transcription factor activity"/>
    <property type="evidence" value="ECO:0007669"/>
    <property type="project" value="InterPro"/>
</dbReference>
<keyword evidence="1" id="KW-0805">Transcription regulation</keyword>
<dbReference type="PRINTS" id="PR00032">
    <property type="entry name" value="HTHARAC"/>
</dbReference>
<gene>
    <name evidence="5" type="ORF">Sipo8835_43930</name>
</gene>
<dbReference type="PANTHER" id="PTHR46796:SF6">
    <property type="entry name" value="ARAC SUBFAMILY"/>
    <property type="match status" value="1"/>
</dbReference>
<sequence>MADREKPSRTMILTSVTTDDLPRADRFGWWHDFTASALLPTVLHSDHEDDFAATADVLDLGAAQITAMTYRPVTAARTPRLIRQSDPEYCQLSLTVHGEMRLSQAGRTVAFGAGDLMLYDSSQPFEGRATVRETKVGRDGSGGRAGDVARSGSAGLGGAMARGGGVGRGGDMAGVGSVAHIVAQIPKALLPVRPRVLDRLYATPIPVDDGFGDLLAQFLTQVTDKADHYRPTDAPRLLTVLTDLLSGALAHRLEGADALPPESHRHALFLRIQGFIRRSLADPDLSVDAIASAHHISVRSLHRLFQQQGASVAAWIRGQRLAGCGRDLADPAKRHVPIQAIAARWGYPRPADFTRAFRTHHGITPSDYRQRMLASITAEN</sequence>
<dbReference type="PANTHER" id="PTHR46796">
    <property type="entry name" value="HTH-TYPE TRANSCRIPTIONAL ACTIVATOR RHAS-RELATED"/>
    <property type="match status" value="1"/>
</dbReference>
<evidence type="ECO:0000313" key="5">
    <source>
        <dbReference type="EMBL" id="TQE15998.1"/>
    </source>
</evidence>
<evidence type="ECO:0000256" key="3">
    <source>
        <dbReference type="ARBA" id="ARBA00023163"/>
    </source>
</evidence>
<evidence type="ECO:0000256" key="2">
    <source>
        <dbReference type="ARBA" id="ARBA00023125"/>
    </source>
</evidence>
<protein>
    <submittedName>
        <fullName evidence="5">Helix-turn-helix domain-containing protein</fullName>
    </submittedName>
</protein>
<dbReference type="GO" id="GO:0043565">
    <property type="term" value="F:sequence-specific DNA binding"/>
    <property type="evidence" value="ECO:0007669"/>
    <property type="project" value="InterPro"/>
</dbReference>
<dbReference type="PROSITE" id="PS01124">
    <property type="entry name" value="HTH_ARAC_FAMILY_2"/>
    <property type="match status" value="1"/>
</dbReference>
<evidence type="ECO:0000256" key="1">
    <source>
        <dbReference type="ARBA" id="ARBA00023015"/>
    </source>
</evidence>
<dbReference type="InterPro" id="IPR018060">
    <property type="entry name" value="HTH_AraC"/>
</dbReference>
<proteinExistence type="predicted"/>
<dbReference type="Pfam" id="PF14525">
    <property type="entry name" value="AraC_binding_2"/>
    <property type="match status" value="1"/>
</dbReference>
<dbReference type="AlphaFoldDB" id="A0AAE8VT73"/>
<evidence type="ECO:0000313" key="6">
    <source>
        <dbReference type="Proteomes" id="UP000318720"/>
    </source>
</evidence>
<accession>A0AAE8VT73</accession>
<keyword evidence="2" id="KW-0238">DNA-binding</keyword>
<organism evidence="5 6">
    <name type="scientific">Streptomyces ipomoeae</name>
    <dbReference type="NCBI Taxonomy" id="103232"/>
    <lineage>
        <taxon>Bacteria</taxon>
        <taxon>Bacillati</taxon>
        <taxon>Actinomycetota</taxon>
        <taxon>Actinomycetes</taxon>
        <taxon>Kitasatosporales</taxon>
        <taxon>Streptomycetaceae</taxon>
        <taxon>Streptomyces</taxon>
    </lineage>
</organism>